<dbReference type="Gene3D" id="3.40.225.10">
    <property type="entry name" value="Class II aldolase/adducin N-terminal domain"/>
    <property type="match status" value="1"/>
</dbReference>
<dbReference type="Proteomes" id="UP001164803">
    <property type="component" value="Chromosome"/>
</dbReference>
<name>A0ABY6Z537_9BACL</name>
<feature type="domain" description="Class II aldolase/adducin N-terminal" evidence="3">
    <location>
        <begin position="10"/>
        <end position="186"/>
    </location>
</feature>
<evidence type="ECO:0000259" key="3">
    <source>
        <dbReference type="SMART" id="SM01007"/>
    </source>
</evidence>
<dbReference type="EMBL" id="CP104064">
    <property type="protein sequence ID" value="WAH37984.1"/>
    <property type="molecule type" value="Genomic_DNA"/>
</dbReference>
<keyword evidence="2" id="KW-0456">Lyase</keyword>
<dbReference type="InterPro" id="IPR001303">
    <property type="entry name" value="Aldolase_II/adducin_N"/>
</dbReference>
<evidence type="ECO:0000256" key="2">
    <source>
        <dbReference type="ARBA" id="ARBA00023239"/>
    </source>
</evidence>
<dbReference type="RefSeq" id="WP_268045524.1">
    <property type="nucleotide sequence ID" value="NZ_CP104064.1"/>
</dbReference>
<reference evidence="4" key="1">
    <citation type="submission" date="2022-08" db="EMBL/GenBank/DDBJ databases">
        <title>Alicyclobacillus dauci DSM2870, complete genome.</title>
        <authorList>
            <person name="Wang Q."/>
            <person name="Cai R."/>
            <person name="Wang Z."/>
        </authorList>
    </citation>
    <scope>NUCLEOTIDE SEQUENCE</scope>
    <source>
        <strain evidence="4">DSM 28700</strain>
    </source>
</reference>
<dbReference type="PANTHER" id="PTHR22789:SF0">
    <property type="entry name" value="3-OXO-TETRONATE 4-PHOSPHATE DECARBOXYLASE-RELATED"/>
    <property type="match status" value="1"/>
</dbReference>
<dbReference type="PANTHER" id="PTHR22789">
    <property type="entry name" value="FUCULOSE PHOSPHATE ALDOLASE"/>
    <property type="match status" value="1"/>
</dbReference>
<evidence type="ECO:0000313" key="5">
    <source>
        <dbReference type="Proteomes" id="UP001164803"/>
    </source>
</evidence>
<dbReference type="InterPro" id="IPR036409">
    <property type="entry name" value="Aldolase_II/adducin_N_sf"/>
</dbReference>
<dbReference type="SUPFAM" id="SSF53639">
    <property type="entry name" value="AraD/HMP-PK domain-like"/>
    <property type="match status" value="1"/>
</dbReference>
<protein>
    <submittedName>
        <fullName evidence="4">Class II aldolase/adducin family protein</fullName>
    </submittedName>
</protein>
<accession>A0ABY6Z537</accession>
<dbReference type="InterPro" id="IPR050197">
    <property type="entry name" value="Aldolase_class_II_sugar_metab"/>
</dbReference>
<proteinExistence type="predicted"/>
<dbReference type="SMART" id="SM01007">
    <property type="entry name" value="Aldolase_II"/>
    <property type="match status" value="1"/>
</dbReference>
<gene>
    <name evidence="4" type="ORF">NZD86_05695</name>
</gene>
<keyword evidence="5" id="KW-1185">Reference proteome</keyword>
<evidence type="ECO:0000313" key="4">
    <source>
        <dbReference type="EMBL" id="WAH37984.1"/>
    </source>
</evidence>
<evidence type="ECO:0000256" key="1">
    <source>
        <dbReference type="ARBA" id="ARBA00022723"/>
    </source>
</evidence>
<sequence length="243" mass="27414">MSENIANLSVCLAKAVRMLESIELLDMNGHISCRLPGDESKFLINARAASRASIRARDIVVCNADGKPEPGYPEPPSEVHIHAEIYRRRNDVGSIIHNHPHWQTVLGIADIPFKPVFSIGSFVENAVFYERSSLVNTREMGEELATLLDDQRAIQIRHHGAVVVGHTVEEAFVTSVFMEENAKKQYQAHLLNPDHRVLEGANLERTRESNWSPSIVRKVWNYHEEKSRLTGCLNGIEGEFVDR</sequence>
<organism evidence="4 5">
    <name type="scientific">Alicyclobacillus dauci</name>
    <dbReference type="NCBI Taxonomy" id="1475485"/>
    <lineage>
        <taxon>Bacteria</taxon>
        <taxon>Bacillati</taxon>
        <taxon>Bacillota</taxon>
        <taxon>Bacilli</taxon>
        <taxon>Bacillales</taxon>
        <taxon>Alicyclobacillaceae</taxon>
        <taxon>Alicyclobacillus</taxon>
    </lineage>
</organism>
<keyword evidence="1" id="KW-0479">Metal-binding</keyword>
<dbReference type="Pfam" id="PF00596">
    <property type="entry name" value="Aldolase_II"/>
    <property type="match status" value="1"/>
</dbReference>